<evidence type="ECO:0000259" key="5">
    <source>
        <dbReference type="PROSITE" id="PS50026"/>
    </source>
</evidence>
<accession>A0A9Q1FW60</accession>
<dbReference type="InterPro" id="IPR036116">
    <property type="entry name" value="FN3_sf"/>
</dbReference>
<dbReference type="CDD" id="cd00063">
    <property type="entry name" value="FN3"/>
    <property type="match status" value="1"/>
</dbReference>
<dbReference type="InterPro" id="IPR000082">
    <property type="entry name" value="SEA_dom"/>
</dbReference>
<dbReference type="PROSITE" id="PS50853">
    <property type="entry name" value="FN3"/>
    <property type="match status" value="1"/>
</dbReference>
<dbReference type="OrthoDB" id="10040649at2759"/>
<keyword evidence="3" id="KW-0472">Membrane</keyword>
<feature type="domain" description="SEA" evidence="4">
    <location>
        <begin position="382"/>
        <end position="495"/>
    </location>
</feature>
<feature type="compositionally biased region" description="Polar residues" evidence="2">
    <location>
        <begin position="32"/>
        <end position="45"/>
    </location>
</feature>
<dbReference type="Proteomes" id="UP001152622">
    <property type="component" value="Chromosome 3"/>
</dbReference>
<feature type="region of interest" description="Disordered" evidence="2">
    <location>
        <begin position="167"/>
        <end position="195"/>
    </location>
</feature>
<evidence type="ECO:0000259" key="4">
    <source>
        <dbReference type="PROSITE" id="PS50024"/>
    </source>
</evidence>
<dbReference type="Pfam" id="PF01390">
    <property type="entry name" value="SEA"/>
    <property type="match status" value="1"/>
</dbReference>
<feature type="region of interest" description="Disordered" evidence="2">
    <location>
        <begin position="209"/>
        <end position="277"/>
    </location>
</feature>
<dbReference type="CDD" id="cd00054">
    <property type="entry name" value="EGF_CA"/>
    <property type="match status" value="1"/>
</dbReference>
<keyword evidence="3" id="KW-0812">Transmembrane</keyword>
<dbReference type="Gene3D" id="2.10.25.10">
    <property type="entry name" value="Laminin"/>
    <property type="match status" value="1"/>
</dbReference>
<feature type="transmembrane region" description="Helical" evidence="3">
    <location>
        <begin position="724"/>
        <end position="751"/>
    </location>
</feature>
<evidence type="ECO:0000313" key="7">
    <source>
        <dbReference type="EMBL" id="KAJ8368335.1"/>
    </source>
</evidence>
<dbReference type="SUPFAM" id="SSF49265">
    <property type="entry name" value="Fibronectin type III"/>
    <property type="match status" value="1"/>
</dbReference>
<feature type="compositionally biased region" description="Low complexity" evidence="2">
    <location>
        <begin position="225"/>
        <end position="277"/>
    </location>
</feature>
<feature type="non-terminal residue" evidence="7">
    <location>
        <position position="786"/>
    </location>
</feature>
<dbReference type="SUPFAM" id="SSF57196">
    <property type="entry name" value="EGF/Laminin"/>
    <property type="match status" value="1"/>
</dbReference>
<keyword evidence="1" id="KW-0245">EGF-like domain</keyword>
<dbReference type="AlphaFoldDB" id="A0A9Q1FW60"/>
<comment type="caution">
    <text evidence="7">The sequence shown here is derived from an EMBL/GenBank/DDBJ whole genome shotgun (WGS) entry which is preliminary data.</text>
</comment>
<evidence type="ECO:0000313" key="8">
    <source>
        <dbReference type="Proteomes" id="UP001152622"/>
    </source>
</evidence>
<comment type="caution">
    <text evidence="1">Lacks conserved residue(s) required for the propagation of feature annotation.</text>
</comment>
<dbReference type="InterPro" id="IPR003961">
    <property type="entry name" value="FN3_dom"/>
</dbReference>
<gene>
    <name evidence="7" type="ORF">SKAU_G00083630</name>
</gene>
<keyword evidence="8" id="KW-1185">Reference proteome</keyword>
<dbReference type="InterPro" id="IPR000742">
    <property type="entry name" value="EGF"/>
</dbReference>
<reference evidence="7" key="1">
    <citation type="journal article" date="2023" name="Science">
        <title>Genome structures resolve the early diversification of teleost fishes.</title>
        <authorList>
            <person name="Parey E."/>
            <person name="Louis A."/>
            <person name="Montfort J."/>
            <person name="Bouchez O."/>
            <person name="Roques C."/>
            <person name="Iampietro C."/>
            <person name="Lluch J."/>
            <person name="Castinel A."/>
            <person name="Donnadieu C."/>
            <person name="Desvignes T."/>
            <person name="Floi Bucao C."/>
            <person name="Jouanno E."/>
            <person name="Wen M."/>
            <person name="Mejri S."/>
            <person name="Dirks R."/>
            <person name="Jansen H."/>
            <person name="Henkel C."/>
            <person name="Chen W.J."/>
            <person name="Zahm M."/>
            <person name="Cabau C."/>
            <person name="Klopp C."/>
            <person name="Thompson A.W."/>
            <person name="Robinson-Rechavi M."/>
            <person name="Braasch I."/>
            <person name="Lecointre G."/>
            <person name="Bobe J."/>
            <person name="Postlethwait J.H."/>
            <person name="Berthelot C."/>
            <person name="Roest Crollius H."/>
            <person name="Guiguen Y."/>
        </authorList>
    </citation>
    <scope>NUCLEOTIDE SEQUENCE</scope>
    <source>
        <strain evidence="7">WJC10195</strain>
    </source>
</reference>
<dbReference type="PROSITE" id="PS50026">
    <property type="entry name" value="EGF_3"/>
    <property type="match status" value="1"/>
</dbReference>
<dbReference type="GO" id="GO:0071944">
    <property type="term" value="C:cell periphery"/>
    <property type="evidence" value="ECO:0007669"/>
    <property type="project" value="UniProtKB-ARBA"/>
</dbReference>
<feature type="compositionally biased region" description="Polar residues" evidence="2">
    <location>
        <begin position="209"/>
        <end position="224"/>
    </location>
</feature>
<dbReference type="SMART" id="SM00181">
    <property type="entry name" value="EGF"/>
    <property type="match status" value="2"/>
</dbReference>
<name>A0A9Q1FW60_SYNKA</name>
<sequence length="786" mass="84801">ATPTQISQSSSTIAVSDGGEKSTETSEGTTSNLSDVSTTASSDLLTTFSTTEPSDSTSFSSMSSTSYSTTAQPMPQSTTETINMVSSITTVELSASSSPADRTILPTSSPITPTAELETTYSLALTTNFINETALSKVTATNETSRTAETTYMFPSVTAEDILKQSSTAETTSQREPMISLTSSNTVKPSTPVASTTSLISTTQLNITETQTRKWSSTTPQVTQNSTSSISSSKTNKPSATTVGTLTTVSRTASPTSSSLTTPTVTTKGTTGTTTTSARVTTKKITVASTTVCAGSRVTHIRIEGLNSKEISVSWSGDNLSPDMEYTVTLKQGFNTSDVVTHESTEKTRRFTDLLPGVTYTLTIEYFSCSNKEEIMRNITTAANIYESSTRIPSAEFQPEYKNQSSPLFQNFAAHFKEEVTKNLPSDIQDQIKNNNIRVVVTQIRRGSVIIEFDLVTNIDIRLETSTVEKNIINALNMSSLDVDLKQTTIREADACERGSHLCSVNGTCTKFGASYICNCKTGFVDQNPSFPGTLCQRRETCEAVCSSLAQCTASPSGAYGCLCYNGLIDDNPSNPGKLCRDPFDCFSEDTNLCSPSNTCLKSKSVCSRKNIFKAIVELKSWQFSPALYNPESQHWINFSTNFTINVVSKMRIVLLDKSFDLSVVGFKRGSVVVRVVFGFNGDRALDVHTLEIALQDVVRANLDKLALVTLEEVPAEENSGGGWRVAVIVIGVLLGAALLLIVVSGLAFALRRRRKAANSYQFPQTKKNGDAVPVGTFGTYSYQDV</sequence>
<keyword evidence="3" id="KW-1133">Transmembrane helix</keyword>
<feature type="domain" description="Fibronectin type-III" evidence="6">
    <location>
        <begin position="297"/>
        <end position="384"/>
    </location>
</feature>
<evidence type="ECO:0000256" key="2">
    <source>
        <dbReference type="SAM" id="MobiDB-lite"/>
    </source>
</evidence>
<protein>
    <submittedName>
        <fullName evidence="7">Uncharacterized protein</fullName>
    </submittedName>
</protein>
<feature type="compositionally biased region" description="Low complexity" evidence="2">
    <location>
        <begin position="1"/>
        <end position="13"/>
    </location>
</feature>
<evidence type="ECO:0000256" key="3">
    <source>
        <dbReference type="SAM" id="Phobius"/>
    </source>
</evidence>
<organism evidence="7 8">
    <name type="scientific">Synaphobranchus kaupii</name>
    <name type="common">Kaup's arrowtooth eel</name>
    <dbReference type="NCBI Taxonomy" id="118154"/>
    <lineage>
        <taxon>Eukaryota</taxon>
        <taxon>Metazoa</taxon>
        <taxon>Chordata</taxon>
        <taxon>Craniata</taxon>
        <taxon>Vertebrata</taxon>
        <taxon>Euteleostomi</taxon>
        <taxon>Actinopterygii</taxon>
        <taxon>Neopterygii</taxon>
        <taxon>Teleostei</taxon>
        <taxon>Anguilliformes</taxon>
        <taxon>Synaphobranchidae</taxon>
        <taxon>Synaphobranchus</taxon>
    </lineage>
</organism>
<feature type="region of interest" description="Disordered" evidence="2">
    <location>
        <begin position="1"/>
        <end position="78"/>
    </location>
</feature>
<feature type="compositionally biased region" description="Low complexity" evidence="2">
    <location>
        <begin position="46"/>
        <end position="70"/>
    </location>
</feature>
<evidence type="ECO:0000259" key="6">
    <source>
        <dbReference type="PROSITE" id="PS50853"/>
    </source>
</evidence>
<feature type="domain" description="EGF-like" evidence="5">
    <location>
        <begin position="492"/>
        <end position="530"/>
    </location>
</feature>
<dbReference type="EMBL" id="JAINUF010000003">
    <property type="protein sequence ID" value="KAJ8368335.1"/>
    <property type="molecule type" value="Genomic_DNA"/>
</dbReference>
<evidence type="ECO:0000256" key="1">
    <source>
        <dbReference type="PROSITE-ProRule" id="PRU00076"/>
    </source>
</evidence>
<dbReference type="PROSITE" id="PS50024">
    <property type="entry name" value="SEA"/>
    <property type="match status" value="1"/>
</dbReference>
<proteinExistence type="predicted"/>